<gene>
    <name evidence="1" type="ORF">AVDCRST_MAG49-538</name>
</gene>
<proteinExistence type="predicted"/>
<evidence type="ECO:0000313" key="1">
    <source>
        <dbReference type="EMBL" id="CAA9538167.1"/>
    </source>
</evidence>
<dbReference type="EMBL" id="CADCWG010000031">
    <property type="protein sequence ID" value="CAA9538167.1"/>
    <property type="molecule type" value="Genomic_DNA"/>
</dbReference>
<dbReference type="AlphaFoldDB" id="A0A6J4U385"/>
<organism evidence="1">
    <name type="scientific">uncultured Thermomicrobiales bacterium</name>
    <dbReference type="NCBI Taxonomy" id="1645740"/>
    <lineage>
        <taxon>Bacteria</taxon>
        <taxon>Pseudomonadati</taxon>
        <taxon>Thermomicrobiota</taxon>
        <taxon>Thermomicrobia</taxon>
        <taxon>Thermomicrobiales</taxon>
        <taxon>environmental samples</taxon>
    </lineage>
</organism>
<name>A0A6J4U385_9BACT</name>
<reference evidence="1" key="1">
    <citation type="submission" date="2020-02" db="EMBL/GenBank/DDBJ databases">
        <authorList>
            <person name="Meier V. D."/>
        </authorList>
    </citation>
    <scope>NUCLEOTIDE SEQUENCE</scope>
    <source>
        <strain evidence="1">AVDCRST_MAG49</strain>
    </source>
</reference>
<protein>
    <submittedName>
        <fullName evidence="1">Uncharacterized protein</fullName>
    </submittedName>
</protein>
<sequence>MRRTALGRRVGQVRSRAPGGCPACRAVPPIVILHEEDPEPAASCPDCGTARTGTTWVRITRTDRGPA</sequence>
<accession>A0A6J4U385</accession>